<name>A0A7N2L8A1_QUELO</name>
<evidence type="ECO:0000313" key="12">
    <source>
        <dbReference type="EnsemblPlants" id="QL03p056953:mrna"/>
    </source>
</evidence>
<dbReference type="GO" id="GO:0016973">
    <property type="term" value="P:poly(A)+ mRNA export from nucleus"/>
    <property type="evidence" value="ECO:0007669"/>
    <property type="project" value="InterPro"/>
</dbReference>
<comment type="similarity">
    <text evidence="2">Belongs to the GLE1 family.</text>
</comment>
<dbReference type="OMA" id="PRCPLSI"/>
<evidence type="ECO:0000256" key="2">
    <source>
        <dbReference type="ARBA" id="ARBA00011056"/>
    </source>
</evidence>
<evidence type="ECO:0000256" key="6">
    <source>
        <dbReference type="ARBA" id="ARBA00023010"/>
    </source>
</evidence>
<keyword evidence="8" id="KW-0539">Nucleus</keyword>
<dbReference type="EMBL" id="LRBV02000003">
    <property type="status" value="NOT_ANNOTATED_CDS"/>
    <property type="molecule type" value="Genomic_DNA"/>
</dbReference>
<dbReference type="GO" id="GO:0031369">
    <property type="term" value="F:translation initiation factor binding"/>
    <property type="evidence" value="ECO:0007669"/>
    <property type="project" value="TreeGrafter"/>
</dbReference>
<keyword evidence="13" id="KW-1185">Reference proteome</keyword>
<dbReference type="InterPro" id="IPR012476">
    <property type="entry name" value="GLE1"/>
</dbReference>
<dbReference type="GO" id="GO:0015031">
    <property type="term" value="P:protein transport"/>
    <property type="evidence" value="ECO:0007669"/>
    <property type="project" value="UniProtKB-KW"/>
</dbReference>
<comment type="subcellular location">
    <subcellularLocation>
        <location evidence="1">Nucleus</location>
        <location evidence="1">Nuclear pore complex</location>
    </subcellularLocation>
</comment>
<evidence type="ECO:0000256" key="9">
    <source>
        <dbReference type="ARBA" id="ARBA00026227"/>
    </source>
</evidence>
<keyword evidence="7" id="KW-0906">Nuclear pore complex</keyword>
<evidence type="ECO:0000256" key="8">
    <source>
        <dbReference type="ARBA" id="ARBA00023242"/>
    </source>
</evidence>
<reference evidence="12 13" key="1">
    <citation type="journal article" date="2016" name="G3 (Bethesda)">
        <title>First Draft Assembly and Annotation of the Genome of a California Endemic Oak Quercus lobata Nee (Fagaceae).</title>
        <authorList>
            <person name="Sork V.L."/>
            <person name="Fitz-Gibbon S.T."/>
            <person name="Puiu D."/>
            <person name="Crepeau M."/>
            <person name="Gugger P.F."/>
            <person name="Sherman R."/>
            <person name="Stevens K."/>
            <person name="Langley C.H."/>
            <person name="Pellegrini M."/>
            <person name="Salzberg S.L."/>
        </authorList>
    </citation>
    <scope>NUCLEOTIDE SEQUENCE [LARGE SCALE GENOMIC DNA]</scope>
    <source>
        <strain evidence="12 13">cv. SW786</strain>
    </source>
</reference>
<evidence type="ECO:0000256" key="10">
    <source>
        <dbReference type="ARBA" id="ARBA00029983"/>
    </source>
</evidence>
<keyword evidence="5" id="KW-0653">Protein transport</keyword>
<organism evidence="12 13">
    <name type="scientific">Quercus lobata</name>
    <name type="common">Valley oak</name>
    <dbReference type="NCBI Taxonomy" id="97700"/>
    <lineage>
        <taxon>Eukaryota</taxon>
        <taxon>Viridiplantae</taxon>
        <taxon>Streptophyta</taxon>
        <taxon>Embryophyta</taxon>
        <taxon>Tracheophyta</taxon>
        <taxon>Spermatophyta</taxon>
        <taxon>Magnoliopsida</taxon>
        <taxon>eudicotyledons</taxon>
        <taxon>Gunneridae</taxon>
        <taxon>Pentapetalae</taxon>
        <taxon>rosids</taxon>
        <taxon>fabids</taxon>
        <taxon>Fagales</taxon>
        <taxon>Fagaceae</taxon>
        <taxon>Quercus</taxon>
    </lineage>
</organism>
<feature type="coiled-coil region" evidence="11">
    <location>
        <begin position="195"/>
        <end position="249"/>
    </location>
</feature>
<dbReference type="InterPro" id="IPR038506">
    <property type="entry name" value="GLE1-like_sf"/>
</dbReference>
<evidence type="ECO:0000256" key="1">
    <source>
        <dbReference type="ARBA" id="ARBA00004567"/>
    </source>
</evidence>
<dbReference type="Gramene" id="QL03p056953:mrna">
    <property type="protein sequence ID" value="QL03p056953:mrna"/>
    <property type="gene ID" value="QL03p056953"/>
</dbReference>
<keyword evidence="6" id="KW-0811">Translocation</keyword>
<evidence type="ECO:0000256" key="11">
    <source>
        <dbReference type="SAM" id="Coils"/>
    </source>
</evidence>
<dbReference type="PANTHER" id="PTHR12960">
    <property type="entry name" value="GLE-1-RELATED"/>
    <property type="match status" value="1"/>
</dbReference>
<reference evidence="12" key="2">
    <citation type="submission" date="2021-01" db="UniProtKB">
        <authorList>
            <consortium name="EnsemblPlants"/>
        </authorList>
    </citation>
    <scope>IDENTIFICATION</scope>
</reference>
<accession>A0A7N2L8A1</accession>
<dbReference type="GO" id="GO:0005737">
    <property type="term" value="C:cytoplasm"/>
    <property type="evidence" value="ECO:0007669"/>
    <property type="project" value="TreeGrafter"/>
</dbReference>
<evidence type="ECO:0000256" key="7">
    <source>
        <dbReference type="ARBA" id="ARBA00023132"/>
    </source>
</evidence>
<dbReference type="PANTHER" id="PTHR12960:SF0">
    <property type="entry name" value="MRNA EXPORT FACTOR GLE1"/>
    <property type="match status" value="1"/>
</dbReference>
<dbReference type="GO" id="GO:0000822">
    <property type="term" value="F:inositol hexakisphosphate binding"/>
    <property type="evidence" value="ECO:0007669"/>
    <property type="project" value="TreeGrafter"/>
</dbReference>
<evidence type="ECO:0000256" key="4">
    <source>
        <dbReference type="ARBA" id="ARBA00022816"/>
    </source>
</evidence>
<dbReference type="GO" id="GO:0044614">
    <property type="term" value="C:nuclear pore cytoplasmic filaments"/>
    <property type="evidence" value="ECO:0007669"/>
    <property type="project" value="TreeGrafter"/>
</dbReference>
<keyword evidence="11" id="KW-0175">Coiled coil</keyword>
<keyword evidence="3" id="KW-0813">Transport</keyword>
<dbReference type="Pfam" id="PF07817">
    <property type="entry name" value="GLE1"/>
    <property type="match status" value="1"/>
</dbReference>
<dbReference type="Gene3D" id="1.25.40.510">
    <property type="entry name" value="GLE1-like"/>
    <property type="match status" value="1"/>
</dbReference>
<dbReference type="Proteomes" id="UP000594261">
    <property type="component" value="Chromosome 3"/>
</dbReference>
<proteinExistence type="inferred from homology"/>
<dbReference type="InParanoid" id="A0A7N2L8A1"/>
<protein>
    <recommendedName>
        <fullName evidence="9">mRNA export factor GLE1</fullName>
    </recommendedName>
    <alternativeName>
        <fullName evidence="10">Nucleoporin GLE1</fullName>
    </alternativeName>
</protein>
<dbReference type="EnsemblPlants" id="QL03p056953:mrna">
    <property type="protein sequence ID" value="QL03p056953:mrna"/>
    <property type="gene ID" value="QL03p056953"/>
</dbReference>
<dbReference type="FunCoup" id="A0A7N2L8A1">
    <property type="interactions" value="1798"/>
</dbReference>
<keyword evidence="4" id="KW-0509">mRNA transport</keyword>
<evidence type="ECO:0000256" key="5">
    <source>
        <dbReference type="ARBA" id="ARBA00022927"/>
    </source>
</evidence>
<dbReference type="GO" id="GO:0005543">
    <property type="term" value="F:phospholipid binding"/>
    <property type="evidence" value="ECO:0007669"/>
    <property type="project" value="TreeGrafter"/>
</dbReference>
<evidence type="ECO:0000256" key="3">
    <source>
        <dbReference type="ARBA" id="ARBA00022448"/>
    </source>
</evidence>
<evidence type="ECO:0000313" key="13">
    <source>
        <dbReference type="Proteomes" id="UP000594261"/>
    </source>
</evidence>
<sequence>MRFIDNKGCYNCPQRFDGITIDPKPDWKFDDILSELNSLQIKLHLSAPKFAKTGPRDFSNTSCKPFTMRVSVDENDDDTESESTFENQCSYLMDEEGIVGTALHELSHENHLQVKEEIRNKISALETDLREKYTSALTQVERYREARCEMDRRFDTQYQRKIAEALDNHLTTVQQDHELRSQIEERKIRSDVAYEEAKRKEKAFHEEKLRQEKAKAESEARLGVEEAKRAALEAERRAAKEVAERLASETSTRVVARVAQEYAGLQMNANAGTSSKVLWAAESALNFEQARLHKFKEVDERNQALRLTYNKANVIIYYSPRYHYFMKRSINQIRRSTKVVSEKACEIVKIFHDPHCPQSVSMAAFAQKVLSYCISPDNDAFACAYVIVLVTSQVPHTMDLLLAELHRACIYTVPKHITYSELAFECKGAYYKVLGYKESDGKLESTKDYLRRLESYMKLYGALVQTEVQGFQNTHGLKEGWAWIARFLNTLPVNRDTAVALSAFLKMAGFALFKKYKTQFIKVLSYIWNNFLQELKACEDPAREDLKLSATIRDIQNYMEDKLFLKEPEGRALMGGVLLSDVFLARSNGWRFGMFHMATTKGVFGSAPAVLSNVILLEQAFVLGSPV</sequence>
<dbReference type="AlphaFoldDB" id="A0A7N2L8A1"/>